<gene>
    <name evidence="2" type="ORF">E4L96_01055</name>
</gene>
<proteinExistence type="predicted"/>
<dbReference type="PANTHER" id="PTHR39200">
    <property type="entry name" value="HYPOTHETICAL EXPORTED PROTEIN"/>
    <property type="match status" value="1"/>
</dbReference>
<dbReference type="Pfam" id="PF10988">
    <property type="entry name" value="DUF2807"/>
    <property type="match status" value="1"/>
</dbReference>
<dbReference type="OrthoDB" id="8742282at2"/>
<feature type="domain" description="Putative auto-transporter adhesin head GIN" evidence="1">
    <location>
        <begin position="55"/>
        <end position="252"/>
    </location>
</feature>
<dbReference type="AlphaFoldDB" id="A0A4Y9ST14"/>
<reference evidence="2 3" key="1">
    <citation type="submission" date="2019-03" db="EMBL/GenBank/DDBJ databases">
        <title>Draft Genome Sequence of Massilia arenosa sp. nov., a Novel Massilia Species Isolated from a Sandy-loam Maize Soil.</title>
        <authorList>
            <person name="Raths R."/>
            <person name="Peta V."/>
            <person name="Bucking H."/>
        </authorList>
    </citation>
    <scope>NUCLEOTIDE SEQUENCE [LARGE SCALE GENOMIC DNA]</scope>
    <source>
        <strain evidence="2 3">MC02</strain>
    </source>
</reference>
<organism evidence="2 3">
    <name type="scientific">Zemynaea arenosa</name>
    <dbReference type="NCBI Taxonomy" id="2561931"/>
    <lineage>
        <taxon>Bacteria</taxon>
        <taxon>Pseudomonadati</taxon>
        <taxon>Pseudomonadota</taxon>
        <taxon>Betaproteobacteria</taxon>
        <taxon>Burkholderiales</taxon>
        <taxon>Oxalobacteraceae</taxon>
        <taxon>Telluria group</taxon>
        <taxon>Zemynaea</taxon>
    </lineage>
</organism>
<dbReference type="RefSeq" id="WP_135205391.1">
    <property type="nucleotide sequence ID" value="NZ_SPVF01000013.1"/>
</dbReference>
<dbReference type="Gene3D" id="2.160.20.120">
    <property type="match status" value="1"/>
</dbReference>
<keyword evidence="3" id="KW-1185">Reference proteome</keyword>
<dbReference type="PANTHER" id="PTHR39200:SF1">
    <property type="entry name" value="AUTO-TRANSPORTER ADHESIN HEAD GIN DOMAIN-CONTAINING PROTEIN-RELATED"/>
    <property type="match status" value="1"/>
</dbReference>
<name>A0A4Y9ST14_9BURK</name>
<accession>A0A4Y9ST14</accession>
<evidence type="ECO:0000313" key="2">
    <source>
        <dbReference type="EMBL" id="TFW29830.1"/>
    </source>
</evidence>
<dbReference type="Proteomes" id="UP000298438">
    <property type="component" value="Unassembled WGS sequence"/>
</dbReference>
<comment type="caution">
    <text evidence="2">The sequence shown here is derived from an EMBL/GenBank/DDBJ whole genome shotgun (WGS) entry which is preliminary data.</text>
</comment>
<sequence>MRALLKLGFGLLVLAFFLIGAAYSALKTHGTMEPATRESREVVTDARNVGKDVKSVQLDGPIELYVRQGAVPSLVVKAERRLLGNVDTLVEGEHIRIGTSGMLLHHRQPIRVELVLPELDNMVLNGSGDSKIDGFSGENLQIEMNGSGEVKFTGRYKELIAANHSSGEIYVDMDKAERLIAQLNGSGSITLAGSTREMHADLSSSGQIDAEHMTAETASADLRGSGSISVHASQTAIATVRGSGSVSVYGNPQNRTITKTGSGDVSFP</sequence>
<protein>
    <submittedName>
        <fullName evidence="2">DUF2807 domain-containing protein</fullName>
    </submittedName>
</protein>
<evidence type="ECO:0000259" key="1">
    <source>
        <dbReference type="Pfam" id="PF10988"/>
    </source>
</evidence>
<dbReference type="EMBL" id="SPVF01000013">
    <property type="protein sequence ID" value="TFW29830.1"/>
    <property type="molecule type" value="Genomic_DNA"/>
</dbReference>
<evidence type="ECO:0000313" key="3">
    <source>
        <dbReference type="Proteomes" id="UP000298438"/>
    </source>
</evidence>
<dbReference type="InterPro" id="IPR021255">
    <property type="entry name" value="DUF2807"/>
</dbReference>